<evidence type="ECO:0000313" key="2">
    <source>
        <dbReference type="EMBL" id="HAF2128000.1"/>
    </source>
</evidence>
<sequence length="127" mass="14728">MLITPRILLLCVFFFAGHVSADCGQKESIFSCFIGKSLNPVHLGSDGLYHTDYYCSDMVSSYYSPDNKGNYSGEWHYNGSSDTKDCKYYRELDRLSIQSQIENCIHWKNNNIQVPEKYHCDQLLKDY</sequence>
<accession>A0A743SPX8</accession>
<comment type="caution">
    <text evidence="2">The sequence shown here is derived from an EMBL/GenBank/DDBJ whole genome shotgun (WGS) entry which is preliminary data.</text>
</comment>
<proteinExistence type="predicted"/>
<dbReference type="EMBL" id="DAAUQX010000014">
    <property type="protein sequence ID" value="HAF2128000.1"/>
    <property type="molecule type" value="Genomic_DNA"/>
</dbReference>
<keyword evidence="1" id="KW-0732">Signal</keyword>
<feature type="signal peptide" evidence="1">
    <location>
        <begin position="1"/>
        <end position="21"/>
    </location>
</feature>
<organism evidence="2">
    <name type="scientific">Salmonella enterica</name>
    <name type="common">Salmonella choleraesuis</name>
    <dbReference type="NCBI Taxonomy" id="28901"/>
    <lineage>
        <taxon>Bacteria</taxon>
        <taxon>Pseudomonadati</taxon>
        <taxon>Pseudomonadota</taxon>
        <taxon>Gammaproteobacteria</taxon>
        <taxon>Enterobacterales</taxon>
        <taxon>Enterobacteriaceae</taxon>
        <taxon>Salmonella</taxon>
    </lineage>
</organism>
<gene>
    <name evidence="2" type="ORF">G9F27_002141</name>
</gene>
<reference evidence="2" key="2">
    <citation type="submission" date="2020-02" db="EMBL/GenBank/DDBJ databases">
        <authorList>
            <consortium name="NCBI Pathogen Detection Project"/>
        </authorList>
    </citation>
    <scope>NUCLEOTIDE SEQUENCE</scope>
    <source>
        <strain evidence="2">MA.CK_00/00001968</strain>
    </source>
</reference>
<evidence type="ECO:0000256" key="1">
    <source>
        <dbReference type="SAM" id="SignalP"/>
    </source>
</evidence>
<reference evidence="2" key="1">
    <citation type="journal article" date="2018" name="Genome Biol.">
        <title>SKESA: strategic k-mer extension for scrupulous assemblies.</title>
        <authorList>
            <person name="Souvorov A."/>
            <person name="Agarwala R."/>
            <person name="Lipman D.J."/>
        </authorList>
    </citation>
    <scope>NUCLEOTIDE SEQUENCE</scope>
    <source>
        <strain evidence="2">MA.CK_00/00001968</strain>
    </source>
</reference>
<name>A0A743SPX8_SALER</name>
<evidence type="ECO:0008006" key="3">
    <source>
        <dbReference type="Google" id="ProtNLM"/>
    </source>
</evidence>
<dbReference type="AlphaFoldDB" id="A0A743SPX8"/>
<protein>
    <recommendedName>
        <fullName evidence="3">Secreted protein</fullName>
    </recommendedName>
</protein>
<feature type="chain" id="PRO_5028316548" description="Secreted protein" evidence="1">
    <location>
        <begin position="22"/>
        <end position="127"/>
    </location>
</feature>